<dbReference type="SUPFAM" id="SSF51338">
    <property type="entry name" value="Composite domain of metallo-dependent hydrolases"/>
    <property type="match status" value="1"/>
</dbReference>
<keyword evidence="5" id="KW-1185">Reference proteome</keyword>
<evidence type="ECO:0000256" key="2">
    <source>
        <dbReference type="ARBA" id="ARBA00022801"/>
    </source>
</evidence>
<dbReference type="Pfam" id="PF01979">
    <property type="entry name" value="Amidohydro_1"/>
    <property type="match status" value="1"/>
</dbReference>
<evidence type="ECO:0000313" key="4">
    <source>
        <dbReference type="EMBL" id="RHJ85112.1"/>
    </source>
</evidence>
<dbReference type="PANTHER" id="PTHR11113">
    <property type="entry name" value="N-ACETYLGLUCOSAMINE-6-PHOSPHATE DEACETYLASE"/>
    <property type="match status" value="1"/>
</dbReference>
<evidence type="ECO:0000256" key="1">
    <source>
        <dbReference type="ARBA" id="ARBA00010716"/>
    </source>
</evidence>
<dbReference type="InterPro" id="IPR032466">
    <property type="entry name" value="Metal_Hydrolase"/>
</dbReference>
<keyword evidence="2 4" id="KW-0378">Hydrolase</keyword>
<dbReference type="OrthoDB" id="9776488at2"/>
<dbReference type="Proteomes" id="UP000284841">
    <property type="component" value="Unassembled WGS sequence"/>
</dbReference>
<protein>
    <submittedName>
        <fullName evidence="4">Amidohydrolase</fullName>
    </submittedName>
</protein>
<name>A0A415DWR7_9FIRM</name>
<dbReference type="GO" id="GO:0008448">
    <property type="term" value="F:N-acetylglucosamine-6-phosphate deacetylase activity"/>
    <property type="evidence" value="ECO:0007669"/>
    <property type="project" value="TreeGrafter"/>
</dbReference>
<organism evidence="4 5">
    <name type="scientific">Emergencia timonensis</name>
    <dbReference type="NCBI Taxonomy" id="1776384"/>
    <lineage>
        <taxon>Bacteria</taxon>
        <taxon>Bacillati</taxon>
        <taxon>Bacillota</taxon>
        <taxon>Clostridia</taxon>
        <taxon>Peptostreptococcales</taxon>
        <taxon>Anaerovoracaceae</taxon>
        <taxon>Emergencia</taxon>
    </lineage>
</organism>
<dbReference type="Gene3D" id="3.30.1490.130">
    <property type="entry name" value="D-aminoacylase. Domain 3"/>
    <property type="match status" value="1"/>
</dbReference>
<sequence>MLDTLITGGCYPDFGRDRMIEANIGIENGKISYIGGQRLPARRLIDAADRVVSPGFIDIHMHEENFQEDGPSYIIGELMLKMGVTTVCGGNCGMQNQRLSQFKRMIERLGGAPVNYVMLVGYNQMRYLLGIGHNERISPKQQRQVLDLLREELEAGARGISFGIEYDPAITFDEMAEALTLLHGDQSYLAAAHFRQSAEGALDSIKEMIAISEASGIKFQISHLGSCSATGQMAESLELIDQAKKKHLGVDFDIYPYNAFSTLIGSEVFEKESLDQWCKDIGTIMLTQEPYKNVYCTEDMLQKARSEYPDMLAVGFIMDEGEIAQAMSHKCGMIASDGILNGGKGHPRAAGTFPRVLGRYVREQKRLSLLDALRKMTLYPAERLTLPAKGRIAIGADADLTVFDPKTILDCASYDNLYQQPEGIDYVLIGGCVALDHKQVACDRLGSFIPFP</sequence>
<reference evidence="4 5" key="1">
    <citation type="submission" date="2018-08" db="EMBL/GenBank/DDBJ databases">
        <title>A genome reference for cultivated species of the human gut microbiota.</title>
        <authorList>
            <person name="Zou Y."/>
            <person name="Xue W."/>
            <person name="Luo G."/>
        </authorList>
    </citation>
    <scope>NUCLEOTIDE SEQUENCE [LARGE SCALE GENOMIC DNA]</scope>
    <source>
        <strain evidence="4 5">AM07-24</strain>
    </source>
</reference>
<proteinExistence type="inferred from homology"/>
<dbReference type="Gene3D" id="3.20.20.140">
    <property type="entry name" value="Metal-dependent hydrolases"/>
    <property type="match status" value="1"/>
</dbReference>
<dbReference type="InterPro" id="IPR011059">
    <property type="entry name" value="Metal-dep_hydrolase_composite"/>
</dbReference>
<dbReference type="AlphaFoldDB" id="A0A415DWR7"/>
<feature type="domain" description="Amidohydrolase-related" evidence="3">
    <location>
        <begin position="51"/>
        <end position="414"/>
    </location>
</feature>
<dbReference type="GO" id="GO:0006046">
    <property type="term" value="P:N-acetylglucosamine catabolic process"/>
    <property type="evidence" value="ECO:0007669"/>
    <property type="project" value="TreeGrafter"/>
</dbReference>
<dbReference type="SUPFAM" id="SSF51556">
    <property type="entry name" value="Metallo-dependent hydrolases"/>
    <property type="match status" value="1"/>
</dbReference>
<dbReference type="InterPro" id="IPR023100">
    <property type="entry name" value="D-aminoacylase_insert_dom_sf"/>
</dbReference>
<evidence type="ECO:0000313" key="5">
    <source>
        <dbReference type="Proteomes" id="UP000284841"/>
    </source>
</evidence>
<dbReference type="PANTHER" id="PTHR11113:SF14">
    <property type="entry name" value="N-ACETYLGLUCOSAMINE-6-PHOSPHATE DEACETYLASE"/>
    <property type="match status" value="1"/>
</dbReference>
<dbReference type="InterPro" id="IPR006680">
    <property type="entry name" value="Amidohydro-rel"/>
</dbReference>
<comment type="caution">
    <text evidence="4">The sequence shown here is derived from an EMBL/GenBank/DDBJ whole genome shotgun (WGS) entry which is preliminary data.</text>
</comment>
<dbReference type="STRING" id="1776384.GCA_900086585_00115"/>
<dbReference type="EMBL" id="QRMS01000005">
    <property type="protein sequence ID" value="RHJ85112.1"/>
    <property type="molecule type" value="Genomic_DNA"/>
</dbReference>
<dbReference type="RefSeq" id="WP_118336312.1">
    <property type="nucleotide sequence ID" value="NZ_CALIPN010000215.1"/>
</dbReference>
<accession>A0A415DWR7</accession>
<comment type="similarity">
    <text evidence="1">Belongs to the metallo-dependent hydrolases superfamily. NagA family.</text>
</comment>
<dbReference type="Gene3D" id="2.30.40.10">
    <property type="entry name" value="Urease, subunit C, domain 1"/>
    <property type="match status" value="1"/>
</dbReference>
<gene>
    <name evidence="4" type="ORF">DW099_15535</name>
</gene>
<evidence type="ECO:0000259" key="3">
    <source>
        <dbReference type="Pfam" id="PF01979"/>
    </source>
</evidence>